<dbReference type="AlphaFoldDB" id="A0A0L8K5Z8"/>
<name>A0A0L8K5Z8_STRVR</name>
<dbReference type="PATRIC" id="fig|1938.6.peg.4872"/>
<keyword evidence="1" id="KW-0472">Membrane</keyword>
<protein>
    <submittedName>
        <fullName evidence="2">Uncharacterized protein</fullName>
    </submittedName>
</protein>
<evidence type="ECO:0000313" key="3">
    <source>
        <dbReference type="Proteomes" id="UP000037023"/>
    </source>
</evidence>
<dbReference type="EMBL" id="LGUP01000268">
    <property type="protein sequence ID" value="KOG21298.1"/>
    <property type="molecule type" value="Genomic_DNA"/>
</dbReference>
<accession>A0A0L8K5Z8</accession>
<proteinExistence type="predicted"/>
<reference evidence="2 3" key="1">
    <citation type="submission" date="2015-06" db="EMBL/GenBank/DDBJ databases">
        <authorList>
            <person name="Hoefler B.C."/>
            <person name="Straight P.D."/>
        </authorList>
    </citation>
    <scope>NUCLEOTIDE SEQUENCE [LARGE SCALE GENOMIC DNA]</scope>
    <source>
        <strain evidence="2 3">NRRL 3427</strain>
    </source>
</reference>
<dbReference type="Proteomes" id="UP000037023">
    <property type="component" value="Unassembled WGS sequence"/>
</dbReference>
<evidence type="ECO:0000256" key="1">
    <source>
        <dbReference type="SAM" id="Phobius"/>
    </source>
</evidence>
<sequence>MVGFAKGTRREFTTENLTELGINVAMGAIGGAIGFGIGKVFTAGVSKALGAKAAQSIVAAAVGGAVNNVASSAIMITGQKLATGQDAGHVTWHMVTSGLAFGTAGGARAAAQ</sequence>
<evidence type="ECO:0000313" key="2">
    <source>
        <dbReference type="EMBL" id="KOG21298.1"/>
    </source>
</evidence>
<comment type="caution">
    <text evidence="2">The sequence shown here is derived from an EMBL/GenBank/DDBJ whole genome shotgun (WGS) entry which is preliminary data.</text>
</comment>
<organism evidence="2 3">
    <name type="scientific">Streptomyces viridochromogenes</name>
    <dbReference type="NCBI Taxonomy" id="1938"/>
    <lineage>
        <taxon>Bacteria</taxon>
        <taxon>Bacillati</taxon>
        <taxon>Actinomycetota</taxon>
        <taxon>Actinomycetes</taxon>
        <taxon>Kitasatosporales</taxon>
        <taxon>Streptomycetaceae</taxon>
        <taxon>Streptomyces</taxon>
    </lineage>
</organism>
<keyword evidence="1" id="KW-0812">Transmembrane</keyword>
<feature type="non-terminal residue" evidence="2">
    <location>
        <position position="112"/>
    </location>
</feature>
<keyword evidence="1" id="KW-1133">Transmembrane helix</keyword>
<feature type="transmembrane region" description="Helical" evidence="1">
    <location>
        <begin position="20"/>
        <end position="42"/>
    </location>
</feature>
<gene>
    <name evidence="2" type="ORF">ADK34_22605</name>
</gene>